<evidence type="ECO:0000313" key="6">
    <source>
        <dbReference type="Proteomes" id="UP000460718"/>
    </source>
</evidence>
<reference evidence="4 5" key="1">
    <citation type="submission" date="2018-08" db="EMBL/GenBank/DDBJ databases">
        <title>Genomic investigation of the strawberry pathogen Phytophthora fragariae indicates pathogenicity is determined by transcriptional variation in three key races.</title>
        <authorList>
            <person name="Adams T.M."/>
            <person name="Armitage A.D."/>
            <person name="Sobczyk M.K."/>
            <person name="Bates H.J."/>
            <person name="Dunwell J.M."/>
            <person name="Nellist C.F."/>
            <person name="Harrison R.J."/>
        </authorList>
    </citation>
    <scope>NUCLEOTIDE SEQUENCE [LARGE SCALE GENOMIC DNA]</scope>
    <source>
        <strain evidence="4 5">NOV-5</strain>
        <strain evidence="3 6">SCRP245</strain>
    </source>
</reference>
<evidence type="ECO:0000313" key="3">
    <source>
        <dbReference type="EMBL" id="KAE8966496.1"/>
    </source>
</evidence>
<dbReference type="EMBL" id="QXGA01004316">
    <property type="protein sequence ID" value="KAE9074482.1"/>
    <property type="molecule type" value="Genomic_DNA"/>
</dbReference>
<accession>A0A6A3QEF9</accession>
<dbReference type="EMBL" id="QXFW01004257">
    <property type="protein sequence ID" value="KAE8966496.1"/>
    <property type="molecule type" value="Genomic_DNA"/>
</dbReference>
<dbReference type="AlphaFoldDB" id="A0A6A3QEF9"/>
<gene>
    <name evidence="4" type="ORF">PF006_g28536</name>
    <name evidence="3" type="ORF">PF011_g27911</name>
</gene>
<feature type="region of interest" description="Disordered" evidence="1">
    <location>
        <begin position="1"/>
        <end position="27"/>
    </location>
</feature>
<dbReference type="Proteomes" id="UP000460718">
    <property type="component" value="Unassembled WGS sequence"/>
</dbReference>
<evidence type="ECO:0000313" key="5">
    <source>
        <dbReference type="Proteomes" id="UP000440732"/>
    </source>
</evidence>
<evidence type="ECO:0000313" key="4">
    <source>
        <dbReference type="EMBL" id="KAE9074482.1"/>
    </source>
</evidence>
<protein>
    <recommendedName>
        <fullName evidence="2">DUF6818 domain-containing protein</fullName>
    </recommendedName>
</protein>
<feature type="compositionally biased region" description="Basic and acidic residues" evidence="1">
    <location>
        <begin position="201"/>
        <end position="243"/>
    </location>
</feature>
<comment type="caution">
    <text evidence="4">The sequence shown here is derived from an EMBL/GenBank/DDBJ whole genome shotgun (WGS) entry which is preliminary data.</text>
</comment>
<evidence type="ECO:0000259" key="2">
    <source>
        <dbReference type="Pfam" id="PF20681"/>
    </source>
</evidence>
<dbReference type="PANTHER" id="PTHR34409:SF1">
    <property type="entry name" value="MYB-LIKE DOMAIN-CONTAINING PROTEIN"/>
    <property type="match status" value="1"/>
</dbReference>
<dbReference type="Pfam" id="PF20681">
    <property type="entry name" value="DUF6818"/>
    <property type="match status" value="1"/>
</dbReference>
<dbReference type="Proteomes" id="UP000440732">
    <property type="component" value="Unassembled WGS sequence"/>
</dbReference>
<dbReference type="PANTHER" id="PTHR34409">
    <property type="entry name" value="SET DOMAIN-CONTAINING PROTEIN"/>
    <property type="match status" value="1"/>
</dbReference>
<feature type="domain" description="DUF6818" evidence="2">
    <location>
        <begin position="44"/>
        <end position="114"/>
    </location>
</feature>
<proteinExistence type="predicted"/>
<dbReference type="InterPro" id="IPR049203">
    <property type="entry name" value="DUF6818"/>
</dbReference>
<organism evidence="4 5">
    <name type="scientific">Phytophthora fragariae</name>
    <dbReference type="NCBI Taxonomy" id="53985"/>
    <lineage>
        <taxon>Eukaryota</taxon>
        <taxon>Sar</taxon>
        <taxon>Stramenopiles</taxon>
        <taxon>Oomycota</taxon>
        <taxon>Peronosporomycetes</taxon>
        <taxon>Peronosporales</taxon>
        <taxon>Peronosporaceae</taxon>
        <taxon>Phytophthora</taxon>
    </lineage>
</organism>
<name>A0A6A3QEF9_9STRA</name>
<feature type="region of interest" description="Disordered" evidence="1">
    <location>
        <begin position="186"/>
        <end position="243"/>
    </location>
</feature>
<sequence>MSTLPTSTDARTPRRERPAAGGRGAGFSTEEVQSFLETLEQHLPLGRDEWELVLSIHHQHFRAYNRTVDSLRRKFAALCRSRIPTGNPTCPEEVRLAKRVRYLMTQRADIGEGDDVNKADLGIAVEEGQQQAAEDVVGPASSAPIDAPSTPATTAVFSQAQAHGHDTFALSDTQGPIPAAASRLMTPSIRAPRPLLLQSQADERARRVEQQSRRDEESRRWDEERRQQEQVHQEERARREEADRCHEQLMQMMMTIVSAAFKPRE</sequence>
<evidence type="ECO:0000256" key="1">
    <source>
        <dbReference type="SAM" id="MobiDB-lite"/>
    </source>
</evidence>